<protein>
    <submittedName>
        <fullName evidence="1">Uncharacterized protein</fullName>
    </submittedName>
</protein>
<gene>
    <name evidence="1" type="ORF">OCBIM_22023299mg</name>
</gene>
<reference evidence="1" key="1">
    <citation type="submission" date="2015-07" db="EMBL/GenBank/DDBJ databases">
        <title>MeaNS - Measles Nucleotide Surveillance Program.</title>
        <authorList>
            <person name="Tran T."/>
            <person name="Druce J."/>
        </authorList>
    </citation>
    <scope>NUCLEOTIDE SEQUENCE</scope>
    <source>
        <strain evidence="1">UCB-OBI-ISO-001</strain>
        <tissue evidence="1">Gonad</tissue>
    </source>
</reference>
<dbReference type="AlphaFoldDB" id="A0A0L8IBB8"/>
<evidence type="ECO:0000313" key="1">
    <source>
        <dbReference type="EMBL" id="KOF98737.1"/>
    </source>
</evidence>
<accession>A0A0L8IBB8</accession>
<sequence>MEIRYECIEHFRSKQPAHESLEKYKANIGFTRITRFYLQVTLDCWWHKEWKHSHTNILRLSVIAHNEPSLLILICKLQLNMTGSFHTQKEK</sequence>
<proteinExistence type="predicted"/>
<name>A0A0L8IBB8_OCTBM</name>
<dbReference type="EMBL" id="KQ416087">
    <property type="protein sequence ID" value="KOF98737.1"/>
    <property type="molecule type" value="Genomic_DNA"/>
</dbReference>
<organism evidence="1">
    <name type="scientific">Octopus bimaculoides</name>
    <name type="common">California two-spotted octopus</name>
    <dbReference type="NCBI Taxonomy" id="37653"/>
    <lineage>
        <taxon>Eukaryota</taxon>
        <taxon>Metazoa</taxon>
        <taxon>Spiralia</taxon>
        <taxon>Lophotrochozoa</taxon>
        <taxon>Mollusca</taxon>
        <taxon>Cephalopoda</taxon>
        <taxon>Coleoidea</taxon>
        <taxon>Octopodiformes</taxon>
        <taxon>Octopoda</taxon>
        <taxon>Incirrata</taxon>
        <taxon>Octopodidae</taxon>
        <taxon>Octopus</taxon>
    </lineage>
</organism>